<feature type="region of interest" description="Disordered" evidence="1">
    <location>
        <begin position="1"/>
        <end position="44"/>
    </location>
</feature>
<protein>
    <recommendedName>
        <fullName evidence="4">Type III effector</fullName>
    </recommendedName>
</protein>
<accession>A0ABS0MD97</accession>
<evidence type="ECO:0000313" key="3">
    <source>
        <dbReference type="Proteomes" id="UP000624159"/>
    </source>
</evidence>
<keyword evidence="3" id="KW-1185">Reference proteome</keyword>
<gene>
    <name evidence="2" type="ORF">I5U13_11860</name>
</gene>
<evidence type="ECO:0000313" key="2">
    <source>
        <dbReference type="EMBL" id="MBH1930351.1"/>
    </source>
</evidence>
<reference evidence="2 3" key="1">
    <citation type="submission" date="2020-11" db="EMBL/GenBank/DDBJ databases">
        <title>Enhanced detection system for hospital associated transmission using whole genome sequencing surveillance.</title>
        <authorList>
            <person name="Harrison L.H."/>
            <person name="Van Tyne D."/>
            <person name="Marsh J.W."/>
            <person name="Griffith M.P."/>
            <person name="Snyder D.J."/>
            <person name="Cooper V.S."/>
            <person name="Mustapha M."/>
        </authorList>
    </citation>
    <scope>NUCLEOTIDE SEQUENCE [LARGE SCALE GENOMIC DNA]</scope>
    <source>
        <strain evidence="2 3">SER00230</strain>
    </source>
</reference>
<evidence type="ECO:0008006" key="4">
    <source>
        <dbReference type="Google" id="ProtNLM"/>
    </source>
</evidence>
<proteinExistence type="predicted"/>
<dbReference type="RefSeq" id="WP_126531379.1">
    <property type="nucleotide sequence ID" value="NZ_JADULK010000005.1"/>
</dbReference>
<name>A0ABS0MD97_SERRU</name>
<dbReference type="EMBL" id="JADULK010000005">
    <property type="protein sequence ID" value="MBH1930351.1"/>
    <property type="molecule type" value="Genomic_DNA"/>
</dbReference>
<feature type="compositionally biased region" description="Polar residues" evidence="1">
    <location>
        <begin position="1"/>
        <end position="43"/>
    </location>
</feature>
<evidence type="ECO:0000256" key="1">
    <source>
        <dbReference type="SAM" id="MobiDB-lite"/>
    </source>
</evidence>
<dbReference type="Proteomes" id="UP000624159">
    <property type="component" value="Unassembled WGS sequence"/>
</dbReference>
<sequence length="439" mass="45986">MTQSVYSTPRQSFSQPLHSNTPEASPRSSSESIDSFHSALQTHQTHDGAIYNSEQEAAIHNHLFNWLEKHITDDNREEMQTLLHSRTTALHEMGETPASIEATIAKGQTLDRLAQIARGAVRSIPFAVASVAFDKVPQLSAFAHNAATLGLTAGLQSGIADTFGCSLLDRSTANTRWLHGEADDLEPVMQQAQQKTVPSPSVSSAELGVAYQAYSVRNLARLATAATVTHFAGPAAAGNVDTWLTGAGGIASGAVVGGIMQDLEGKKGRTGPEFLLGRKDWQQQYQALKAANVVTTPLAGLAKRSAGLPLDLMTDGLSAARSLLTPGSAGKTTLLAGGFSGILSLRACVSEALNSKGDNAASAAALSHTMNVLGSAALFAMLPGSEILAEPAAKKASSVLQEDVPAAVQSAADWFGRQAQQRLGRQADDSTLNAAERQV</sequence>
<organism evidence="2 3">
    <name type="scientific">Serratia rubidaea</name>
    <name type="common">Serratia marinorubra</name>
    <dbReference type="NCBI Taxonomy" id="61652"/>
    <lineage>
        <taxon>Bacteria</taxon>
        <taxon>Pseudomonadati</taxon>
        <taxon>Pseudomonadota</taxon>
        <taxon>Gammaproteobacteria</taxon>
        <taxon>Enterobacterales</taxon>
        <taxon>Yersiniaceae</taxon>
        <taxon>Serratia</taxon>
    </lineage>
</organism>
<comment type="caution">
    <text evidence="2">The sequence shown here is derived from an EMBL/GenBank/DDBJ whole genome shotgun (WGS) entry which is preliminary data.</text>
</comment>